<proteinExistence type="predicted"/>
<accession>A0A2I0K9U2</accession>
<dbReference type="Proteomes" id="UP000233551">
    <property type="component" value="Unassembled WGS sequence"/>
</dbReference>
<protein>
    <submittedName>
        <fullName evidence="1">Uncharacterized protein</fullName>
    </submittedName>
</protein>
<reference evidence="1 2" key="1">
    <citation type="submission" date="2017-11" db="EMBL/GenBank/DDBJ databases">
        <title>De-novo sequencing of pomegranate (Punica granatum L.) genome.</title>
        <authorList>
            <person name="Akparov Z."/>
            <person name="Amiraslanov A."/>
            <person name="Hajiyeva S."/>
            <person name="Abbasov M."/>
            <person name="Kaur K."/>
            <person name="Hamwieh A."/>
            <person name="Solovyev V."/>
            <person name="Salamov A."/>
            <person name="Braich B."/>
            <person name="Kosarev P."/>
            <person name="Mahmoud A."/>
            <person name="Hajiyev E."/>
            <person name="Babayeva S."/>
            <person name="Izzatullayeva V."/>
            <person name="Mammadov A."/>
            <person name="Mammadov A."/>
            <person name="Sharifova S."/>
            <person name="Ojaghi J."/>
            <person name="Eynullazada K."/>
            <person name="Bayramov B."/>
            <person name="Abdulazimova A."/>
            <person name="Shahmuradov I."/>
        </authorList>
    </citation>
    <scope>NUCLEOTIDE SEQUENCE [LARGE SCALE GENOMIC DNA]</scope>
    <source>
        <strain evidence="2">cv. AG2017</strain>
        <tissue evidence="1">Leaf</tissue>
    </source>
</reference>
<gene>
    <name evidence="1" type="ORF">CRG98_014332</name>
</gene>
<organism evidence="1 2">
    <name type="scientific">Punica granatum</name>
    <name type="common">Pomegranate</name>
    <dbReference type="NCBI Taxonomy" id="22663"/>
    <lineage>
        <taxon>Eukaryota</taxon>
        <taxon>Viridiplantae</taxon>
        <taxon>Streptophyta</taxon>
        <taxon>Embryophyta</taxon>
        <taxon>Tracheophyta</taxon>
        <taxon>Spermatophyta</taxon>
        <taxon>Magnoliopsida</taxon>
        <taxon>eudicotyledons</taxon>
        <taxon>Gunneridae</taxon>
        <taxon>Pentapetalae</taxon>
        <taxon>rosids</taxon>
        <taxon>malvids</taxon>
        <taxon>Myrtales</taxon>
        <taxon>Lythraceae</taxon>
        <taxon>Punica</taxon>
    </lineage>
</organism>
<dbReference type="EMBL" id="PGOL01000761">
    <property type="protein sequence ID" value="PKI65294.1"/>
    <property type="molecule type" value="Genomic_DNA"/>
</dbReference>
<dbReference type="AlphaFoldDB" id="A0A2I0K9U2"/>
<evidence type="ECO:0000313" key="1">
    <source>
        <dbReference type="EMBL" id="PKI65294.1"/>
    </source>
</evidence>
<evidence type="ECO:0000313" key="2">
    <source>
        <dbReference type="Proteomes" id="UP000233551"/>
    </source>
</evidence>
<sequence length="165" mass="17989">MPALCASGGIFITCPARLCGGSGDVVAYSSTTFPCLDVWLLSYLQADWFWGGEVPWSVIFGVGCWLLWSSKRLFDPQFTLPRSTTEVVSRTARSFDKANAALEPICTRRRNGSAGSGHSLAMSNLISMALLWVIRVMPVLVVYCEMKMVSGCLAMLVILSSPQLL</sequence>
<comment type="caution">
    <text evidence="1">The sequence shown here is derived from an EMBL/GenBank/DDBJ whole genome shotgun (WGS) entry which is preliminary data.</text>
</comment>
<keyword evidence="2" id="KW-1185">Reference proteome</keyword>
<name>A0A2I0K9U2_PUNGR</name>